<sequence>MFKRAIYKEIWDELAADKAMVFISGARQAGKTVFAREIIAGEFKNNVYFNWDIIRDKKKLIEDPAFFQKVNRRDNSAPLVIFDEIHKYKNWKNYLKGVYDEFSKEYQFLVSGSGRLDIYQKGGDSLAGRYLQMHLFPFTIAELSAKRRAFADFIKNPIEGFDLNPAKATSGLWDALFELGGFPEPFIKGKKTFWNKWSQAYAKQILQEDIRSVIDLKNVDTVEILFSLVPSKTGSPLSINNIAQDLRVAFETVKNWLTIFERFYLVFRISPWTNKVSRAITKEKKAYLFNYPLIQEEGARFENMVALELLRAVYNWNERGYGRFSLHYIRNKEKTEVDFVITDNNRPFLLAETKLSDEEPAKSLLNFQSVFNIPAVQFVNKEGIFKYIRNGSNKALIVTAHRWLSCLP</sequence>
<dbReference type="PANTHER" id="PTHR43566">
    <property type="entry name" value="CONSERVED PROTEIN"/>
    <property type="match status" value="1"/>
</dbReference>
<dbReference type="Proteomes" id="UP000231267">
    <property type="component" value="Unassembled WGS sequence"/>
</dbReference>
<evidence type="ECO:0000259" key="2">
    <source>
        <dbReference type="Pfam" id="PF13635"/>
    </source>
</evidence>
<dbReference type="InterPro" id="IPR025420">
    <property type="entry name" value="DUF4143"/>
</dbReference>
<dbReference type="InterPro" id="IPR041682">
    <property type="entry name" value="AAA_14"/>
</dbReference>
<accession>A0A2J0LG28</accession>
<protein>
    <recommendedName>
        <fullName evidence="5">ATPase</fullName>
    </recommendedName>
</protein>
<dbReference type="EMBL" id="PFGP01000150">
    <property type="protein sequence ID" value="PIW65814.1"/>
    <property type="molecule type" value="Genomic_DNA"/>
</dbReference>
<feature type="domain" description="DUF4143" evidence="2">
    <location>
        <begin position="207"/>
        <end position="355"/>
    </location>
</feature>
<reference evidence="3 4" key="1">
    <citation type="submission" date="2017-09" db="EMBL/GenBank/DDBJ databases">
        <title>Depth-based differentiation of microbial function through sediment-hosted aquifers and enrichment of novel symbionts in the deep terrestrial subsurface.</title>
        <authorList>
            <person name="Probst A.J."/>
            <person name="Ladd B."/>
            <person name="Jarett J.K."/>
            <person name="Geller-Mcgrath D.E."/>
            <person name="Sieber C.M."/>
            <person name="Emerson J.B."/>
            <person name="Anantharaman K."/>
            <person name="Thomas B.C."/>
            <person name="Malmstrom R."/>
            <person name="Stieglmeier M."/>
            <person name="Klingl A."/>
            <person name="Woyke T."/>
            <person name="Ryan C.M."/>
            <person name="Banfield J.F."/>
        </authorList>
    </citation>
    <scope>NUCLEOTIDE SEQUENCE [LARGE SCALE GENOMIC DNA]</scope>
    <source>
        <strain evidence="3">CG12_big_fil_rev_8_21_14_0_65_43_15</strain>
    </source>
</reference>
<evidence type="ECO:0000259" key="1">
    <source>
        <dbReference type="Pfam" id="PF13173"/>
    </source>
</evidence>
<feature type="domain" description="AAA" evidence="1">
    <location>
        <begin position="19"/>
        <end position="143"/>
    </location>
</feature>
<dbReference type="AlphaFoldDB" id="A0A2J0LG28"/>
<name>A0A2J0LG28_9BACT</name>
<gene>
    <name evidence="3" type="ORF">COW11_06595</name>
</gene>
<dbReference type="Gene3D" id="3.40.50.300">
    <property type="entry name" value="P-loop containing nucleotide triphosphate hydrolases"/>
    <property type="match status" value="1"/>
</dbReference>
<evidence type="ECO:0000313" key="3">
    <source>
        <dbReference type="EMBL" id="PIW65814.1"/>
    </source>
</evidence>
<dbReference type="SUPFAM" id="SSF52540">
    <property type="entry name" value="P-loop containing nucleoside triphosphate hydrolases"/>
    <property type="match status" value="1"/>
</dbReference>
<evidence type="ECO:0000313" key="4">
    <source>
        <dbReference type="Proteomes" id="UP000231267"/>
    </source>
</evidence>
<dbReference type="InterPro" id="IPR027417">
    <property type="entry name" value="P-loop_NTPase"/>
</dbReference>
<dbReference type="Pfam" id="PF13173">
    <property type="entry name" value="AAA_14"/>
    <property type="match status" value="1"/>
</dbReference>
<dbReference type="PANTHER" id="PTHR43566:SF1">
    <property type="entry name" value="AAA+ ATPASE DOMAIN-CONTAINING PROTEIN"/>
    <property type="match status" value="1"/>
</dbReference>
<organism evidence="3 4">
    <name type="scientific">Candidatus Taenaricola geysiri</name>
    <dbReference type="NCBI Taxonomy" id="1974752"/>
    <lineage>
        <taxon>Bacteria</taxon>
        <taxon>Pseudomonadati</taxon>
        <taxon>Candidatus Omnitrophota</taxon>
        <taxon>Candidatus Taenaricola</taxon>
    </lineage>
</organism>
<comment type="caution">
    <text evidence="3">The sequence shown here is derived from an EMBL/GenBank/DDBJ whole genome shotgun (WGS) entry which is preliminary data.</text>
</comment>
<proteinExistence type="predicted"/>
<dbReference type="Pfam" id="PF13635">
    <property type="entry name" value="DUF4143"/>
    <property type="match status" value="1"/>
</dbReference>
<evidence type="ECO:0008006" key="5">
    <source>
        <dbReference type="Google" id="ProtNLM"/>
    </source>
</evidence>